<feature type="compositionally biased region" description="Low complexity" evidence="1">
    <location>
        <begin position="37"/>
        <end position="47"/>
    </location>
</feature>
<dbReference type="AlphaFoldDB" id="A0AAD6VV12"/>
<dbReference type="SUPFAM" id="SSF55658">
    <property type="entry name" value="L9 N-domain-like"/>
    <property type="match status" value="1"/>
</dbReference>
<evidence type="ECO:0000259" key="2">
    <source>
        <dbReference type="Pfam" id="PF01693"/>
    </source>
</evidence>
<protein>
    <recommendedName>
        <fullName evidence="2">Ribonuclease H1 N-terminal domain-containing protein</fullName>
    </recommendedName>
</protein>
<dbReference type="InterPro" id="IPR037056">
    <property type="entry name" value="RNase_H1_N_sf"/>
</dbReference>
<feature type="compositionally biased region" description="Polar residues" evidence="1">
    <location>
        <begin position="17"/>
        <end position="27"/>
    </location>
</feature>
<sequence length="182" mass="19684">MVTSNTPTTPSRRPAVQTASNTPTTPSRRPKVQIEVTRLTSTTTTTTERVVWIDSDTEPPTPSPPSSPTRAPSRPQAGVASPPSQSVAEAQNILRKPSPEELVEPALPADAYYVVTVGRRTGIFSSWLVASPLCKGEKDSTWKKCATWEQAYQEYEDAFGAGLVKVIGPDQILPARLANLKI</sequence>
<feature type="region of interest" description="Disordered" evidence="1">
    <location>
        <begin position="1"/>
        <end position="90"/>
    </location>
</feature>
<reference evidence="3" key="1">
    <citation type="submission" date="2023-03" db="EMBL/GenBank/DDBJ databases">
        <title>Massive genome expansion in bonnet fungi (Mycena s.s.) driven by repeated elements and novel gene families across ecological guilds.</title>
        <authorList>
            <consortium name="Lawrence Berkeley National Laboratory"/>
            <person name="Harder C.B."/>
            <person name="Miyauchi S."/>
            <person name="Viragh M."/>
            <person name="Kuo A."/>
            <person name="Thoen E."/>
            <person name="Andreopoulos B."/>
            <person name="Lu D."/>
            <person name="Skrede I."/>
            <person name="Drula E."/>
            <person name="Henrissat B."/>
            <person name="Morin E."/>
            <person name="Kohler A."/>
            <person name="Barry K."/>
            <person name="LaButti K."/>
            <person name="Morin E."/>
            <person name="Salamov A."/>
            <person name="Lipzen A."/>
            <person name="Mereny Z."/>
            <person name="Hegedus B."/>
            <person name="Baldrian P."/>
            <person name="Stursova M."/>
            <person name="Weitz H."/>
            <person name="Taylor A."/>
            <person name="Grigoriev I.V."/>
            <person name="Nagy L.G."/>
            <person name="Martin F."/>
            <person name="Kauserud H."/>
        </authorList>
    </citation>
    <scope>NUCLEOTIDE SEQUENCE</scope>
    <source>
        <strain evidence="3">9144</strain>
    </source>
</reference>
<dbReference type="Pfam" id="PF01693">
    <property type="entry name" value="Cauli_VI"/>
    <property type="match status" value="1"/>
</dbReference>
<feature type="compositionally biased region" description="Low complexity" evidence="1">
    <location>
        <begin position="1"/>
        <end position="14"/>
    </location>
</feature>
<feature type="domain" description="Ribonuclease H1 N-terminal" evidence="2">
    <location>
        <begin position="112"/>
        <end position="152"/>
    </location>
</feature>
<evidence type="ECO:0000313" key="4">
    <source>
        <dbReference type="Proteomes" id="UP001219525"/>
    </source>
</evidence>
<organism evidence="3 4">
    <name type="scientific">Mycena pura</name>
    <dbReference type="NCBI Taxonomy" id="153505"/>
    <lineage>
        <taxon>Eukaryota</taxon>
        <taxon>Fungi</taxon>
        <taxon>Dikarya</taxon>
        <taxon>Basidiomycota</taxon>
        <taxon>Agaricomycotina</taxon>
        <taxon>Agaricomycetes</taxon>
        <taxon>Agaricomycetidae</taxon>
        <taxon>Agaricales</taxon>
        <taxon>Marasmiineae</taxon>
        <taxon>Mycenaceae</taxon>
        <taxon>Mycena</taxon>
    </lineage>
</organism>
<accession>A0AAD6VV12</accession>
<comment type="caution">
    <text evidence="3">The sequence shown here is derived from an EMBL/GenBank/DDBJ whole genome shotgun (WGS) entry which is preliminary data.</text>
</comment>
<evidence type="ECO:0000313" key="3">
    <source>
        <dbReference type="EMBL" id="KAJ7221524.1"/>
    </source>
</evidence>
<proteinExistence type="predicted"/>
<dbReference type="Proteomes" id="UP001219525">
    <property type="component" value="Unassembled WGS sequence"/>
</dbReference>
<dbReference type="InterPro" id="IPR011320">
    <property type="entry name" value="RNase_H1_N"/>
</dbReference>
<dbReference type="Gene3D" id="3.40.970.10">
    <property type="entry name" value="Ribonuclease H1, N-terminal domain"/>
    <property type="match status" value="1"/>
</dbReference>
<dbReference type="EMBL" id="JARJCW010000008">
    <property type="protein sequence ID" value="KAJ7221524.1"/>
    <property type="molecule type" value="Genomic_DNA"/>
</dbReference>
<gene>
    <name evidence="3" type="ORF">GGX14DRAFT_559012</name>
</gene>
<dbReference type="InterPro" id="IPR009027">
    <property type="entry name" value="Ribosomal_bL9/RNase_H1_N"/>
</dbReference>
<name>A0AAD6VV12_9AGAR</name>
<evidence type="ECO:0000256" key="1">
    <source>
        <dbReference type="SAM" id="MobiDB-lite"/>
    </source>
</evidence>
<keyword evidence="4" id="KW-1185">Reference proteome</keyword>